<dbReference type="KEGG" id="aram:KAR29_01935"/>
<comment type="subcellular location">
    <subcellularLocation>
        <location evidence="1">Cell membrane</location>
        <topology evidence="1">Multi-pass membrane protein</topology>
    </subcellularLocation>
</comment>
<feature type="transmembrane region" description="Helical" evidence="7">
    <location>
        <begin position="183"/>
        <end position="210"/>
    </location>
</feature>
<evidence type="ECO:0000256" key="4">
    <source>
        <dbReference type="ARBA" id="ARBA00022692"/>
    </source>
</evidence>
<feature type="transmembrane region" description="Helical" evidence="7">
    <location>
        <begin position="35"/>
        <end position="59"/>
    </location>
</feature>
<dbReference type="PANTHER" id="PTHR23513">
    <property type="entry name" value="INTEGRAL MEMBRANE EFFLUX PROTEIN-RELATED"/>
    <property type="match status" value="1"/>
</dbReference>
<dbReference type="SUPFAM" id="SSF103473">
    <property type="entry name" value="MFS general substrate transporter"/>
    <property type="match status" value="1"/>
</dbReference>
<keyword evidence="3" id="KW-1003">Cell membrane</keyword>
<feature type="transmembrane region" description="Helical" evidence="7">
    <location>
        <begin position="121"/>
        <end position="139"/>
    </location>
</feature>
<dbReference type="InterPro" id="IPR010290">
    <property type="entry name" value="TM_effector"/>
</dbReference>
<reference evidence="9" key="1">
    <citation type="submission" date="2021-04" db="EMBL/GenBank/DDBJ databases">
        <title>A novel Synergistetes isolate from a pyrite-forming mixed culture.</title>
        <authorList>
            <person name="Bunk B."/>
            <person name="Sproer C."/>
            <person name="Spring S."/>
            <person name="Pester M."/>
        </authorList>
    </citation>
    <scope>NUCLEOTIDE SEQUENCE [LARGE SCALE GENOMIC DNA]</scope>
    <source>
        <strain evidence="9">J.5.4.2-T.3.5.2</strain>
    </source>
</reference>
<feature type="transmembrane region" description="Helical" evidence="7">
    <location>
        <begin position="366"/>
        <end position="388"/>
    </location>
</feature>
<dbReference type="Proteomes" id="UP000671879">
    <property type="component" value="Chromosome"/>
</dbReference>
<dbReference type="RefSeq" id="WP_274373971.1">
    <property type="nucleotide sequence ID" value="NZ_CP072943.1"/>
</dbReference>
<organism evidence="8 9">
    <name type="scientific">Aminithiophilus ramosus</name>
    <dbReference type="NCBI Taxonomy" id="3029084"/>
    <lineage>
        <taxon>Bacteria</taxon>
        <taxon>Thermotogati</taxon>
        <taxon>Synergistota</taxon>
        <taxon>Synergistia</taxon>
        <taxon>Synergistales</taxon>
        <taxon>Aminithiophilaceae</taxon>
        <taxon>Aminithiophilus</taxon>
    </lineage>
</organism>
<protein>
    <submittedName>
        <fullName evidence="8">MFS transporter</fullName>
    </submittedName>
</protein>
<accession>A0A9Q7ARL1</accession>
<dbReference type="EMBL" id="CP072943">
    <property type="protein sequence ID" value="QTX32721.1"/>
    <property type="molecule type" value="Genomic_DNA"/>
</dbReference>
<keyword evidence="9" id="KW-1185">Reference proteome</keyword>
<dbReference type="PANTHER" id="PTHR23513:SF11">
    <property type="entry name" value="STAPHYLOFERRIN A TRANSPORTER"/>
    <property type="match status" value="1"/>
</dbReference>
<dbReference type="Pfam" id="PF05977">
    <property type="entry name" value="MFS_3"/>
    <property type="match status" value="1"/>
</dbReference>
<keyword evidence="4 7" id="KW-0812">Transmembrane</keyword>
<dbReference type="AlphaFoldDB" id="A0A9Q7ARL1"/>
<feature type="transmembrane region" description="Helical" evidence="7">
    <location>
        <begin position="331"/>
        <end position="354"/>
    </location>
</feature>
<proteinExistence type="predicted"/>
<evidence type="ECO:0000256" key="2">
    <source>
        <dbReference type="ARBA" id="ARBA00022448"/>
    </source>
</evidence>
<keyword evidence="2" id="KW-0813">Transport</keyword>
<feature type="transmembrane region" description="Helical" evidence="7">
    <location>
        <begin position="394"/>
        <end position="413"/>
    </location>
</feature>
<keyword evidence="6 7" id="KW-0472">Membrane</keyword>
<evidence type="ECO:0000256" key="6">
    <source>
        <dbReference type="ARBA" id="ARBA00023136"/>
    </source>
</evidence>
<evidence type="ECO:0000313" key="9">
    <source>
        <dbReference type="Proteomes" id="UP000671879"/>
    </source>
</evidence>
<evidence type="ECO:0000256" key="5">
    <source>
        <dbReference type="ARBA" id="ARBA00022989"/>
    </source>
</evidence>
<feature type="transmembrane region" description="Helical" evidence="7">
    <location>
        <begin position="245"/>
        <end position="266"/>
    </location>
</feature>
<keyword evidence="5 7" id="KW-1133">Transmembrane helix</keyword>
<evidence type="ECO:0000256" key="7">
    <source>
        <dbReference type="SAM" id="Phobius"/>
    </source>
</evidence>
<dbReference type="Gene3D" id="1.20.1250.20">
    <property type="entry name" value="MFS general substrate transporter like domains"/>
    <property type="match status" value="1"/>
</dbReference>
<feature type="transmembrane region" description="Helical" evidence="7">
    <location>
        <begin position="65"/>
        <end position="86"/>
    </location>
</feature>
<feature type="transmembrane region" description="Helical" evidence="7">
    <location>
        <begin position="278"/>
        <end position="297"/>
    </location>
</feature>
<evidence type="ECO:0000256" key="1">
    <source>
        <dbReference type="ARBA" id="ARBA00004651"/>
    </source>
</evidence>
<dbReference type="InterPro" id="IPR036259">
    <property type="entry name" value="MFS_trans_sf"/>
</dbReference>
<evidence type="ECO:0000256" key="3">
    <source>
        <dbReference type="ARBA" id="ARBA00022475"/>
    </source>
</evidence>
<name>A0A9Q7ARL1_9BACT</name>
<gene>
    <name evidence="8" type="ORF">KAR29_01935</name>
</gene>
<dbReference type="GO" id="GO:0005886">
    <property type="term" value="C:plasma membrane"/>
    <property type="evidence" value="ECO:0007669"/>
    <property type="project" value="UniProtKB-SubCell"/>
</dbReference>
<evidence type="ECO:0000313" key="8">
    <source>
        <dbReference type="EMBL" id="QTX32721.1"/>
    </source>
</evidence>
<feature type="transmembrane region" description="Helical" evidence="7">
    <location>
        <begin position="309"/>
        <end position="325"/>
    </location>
</feature>
<dbReference type="CDD" id="cd06173">
    <property type="entry name" value="MFS_MefA_like"/>
    <property type="match status" value="1"/>
</dbReference>
<sequence>MKDNRSRQGDSATATAPTTTGLPFLRAFRSVNYRLFFGGQLISLTGLWMQRVAMGWLVYRLTDSAVALGTVEFMGQIPIFLLGLFAGPLLDRWELKRVISLCQFLAMGQALFLAFGAMRGTITYVQIVAAATFLGAVNAFEMPARHSFVIHMVERRDDLAPAIAMNSVLFNSARIFGPSMGGLLIASIGEGTCFLINALTYLSIIVALALMKTTPTHKGPGKTGYLADLAAGLGHAWAFLPLRRLLGLLVVISFAGFPYITLLPIFARDILGGDATTLGFLLGALGLGALVSALTLAMRTGLEGLAKRTALSIIAFGLALPAFALSRHLPLSLLLMGTAGYLSIAVTVACNTLIQSLVDDDKRSRIMSLYSMALLGLAPFGSLTAGFAARTFGAPRTLFIGGFLCLLGGLAFFRGLDSFRETAGPVLAERGLL</sequence>